<dbReference type="InterPro" id="IPR058441">
    <property type="entry name" value="DUF8128"/>
</dbReference>
<organism evidence="4 5">
    <name type="scientific">candidate division WWE3 bacterium</name>
    <dbReference type="NCBI Taxonomy" id="2053526"/>
    <lineage>
        <taxon>Bacteria</taxon>
        <taxon>Katanobacteria</taxon>
    </lineage>
</organism>
<evidence type="ECO:0000313" key="4">
    <source>
        <dbReference type="EMBL" id="MCA9308220.1"/>
    </source>
</evidence>
<protein>
    <submittedName>
        <fullName evidence="4">Type IV secretion system DNA-binding domain-containing protein</fullName>
    </submittedName>
</protein>
<comment type="caution">
    <text evidence="4">The sequence shown here is derived from an EMBL/GenBank/DDBJ whole genome shotgun (WGS) entry which is preliminary data.</text>
</comment>
<reference evidence="4" key="1">
    <citation type="submission" date="2020-04" db="EMBL/GenBank/DDBJ databases">
        <authorList>
            <person name="Zhang T."/>
        </authorList>
    </citation>
    <scope>NUCLEOTIDE SEQUENCE</scope>
    <source>
        <strain evidence="4">HKST-UBA79</strain>
    </source>
</reference>
<feature type="domain" description="DUF8128" evidence="3">
    <location>
        <begin position="55"/>
        <end position="340"/>
    </location>
</feature>
<dbReference type="Gene3D" id="3.40.50.300">
    <property type="entry name" value="P-loop containing nucleotide triphosphate hydrolases"/>
    <property type="match status" value="1"/>
</dbReference>
<gene>
    <name evidence="4" type="ORF">KC980_01795</name>
</gene>
<feature type="non-terminal residue" evidence="4">
    <location>
        <position position="423"/>
    </location>
</feature>
<dbReference type="Proteomes" id="UP000740557">
    <property type="component" value="Unassembled WGS sequence"/>
</dbReference>
<keyword evidence="1" id="KW-1133">Transmembrane helix</keyword>
<proteinExistence type="predicted"/>
<keyword evidence="4" id="KW-0238">DNA-binding</keyword>
<reference evidence="4" key="2">
    <citation type="journal article" date="2021" name="Microbiome">
        <title>Successional dynamics and alternative stable states in a saline activated sludge microbial community over 9 years.</title>
        <authorList>
            <person name="Wang Y."/>
            <person name="Ye J."/>
            <person name="Ju F."/>
            <person name="Liu L."/>
            <person name="Boyd J.A."/>
            <person name="Deng Y."/>
            <person name="Parks D.H."/>
            <person name="Jiang X."/>
            <person name="Yin X."/>
            <person name="Woodcroft B.J."/>
            <person name="Tyson G.W."/>
            <person name="Hugenholtz P."/>
            <person name="Polz M.F."/>
            <person name="Zhang T."/>
        </authorList>
    </citation>
    <scope>NUCLEOTIDE SEQUENCE</scope>
    <source>
        <strain evidence="4">HKST-UBA79</strain>
    </source>
</reference>
<keyword evidence="1" id="KW-0472">Membrane</keyword>
<dbReference type="SUPFAM" id="SSF52540">
    <property type="entry name" value="P-loop containing nucleoside triphosphate hydrolases"/>
    <property type="match status" value="1"/>
</dbReference>
<dbReference type="GO" id="GO:0003677">
    <property type="term" value="F:DNA binding"/>
    <property type="evidence" value="ECO:0007669"/>
    <property type="project" value="UniProtKB-KW"/>
</dbReference>
<dbReference type="AlphaFoldDB" id="A0A955ECK0"/>
<dbReference type="EMBL" id="JAGQNX010000050">
    <property type="protein sequence ID" value="MCA9308220.1"/>
    <property type="molecule type" value="Genomic_DNA"/>
</dbReference>
<evidence type="ECO:0000313" key="5">
    <source>
        <dbReference type="Proteomes" id="UP000740557"/>
    </source>
</evidence>
<dbReference type="PROSITE" id="PS00675">
    <property type="entry name" value="SIGMA54_INTERACT_1"/>
    <property type="match status" value="1"/>
</dbReference>
<feature type="transmembrane region" description="Helical" evidence="1">
    <location>
        <begin position="6"/>
        <end position="32"/>
    </location>
</feature>
<sequence>MDIANLINTLIIISLSVVAVVFVLVFTLYYIINRRRNKYIEDHQYNLTFLQIKLPASNEYEIAAAETMFAGLTSFRKTWWQRLLKGSYRISFEIIAKQEGIGFYVVTPDELAVLVEKQINASYPDAEIDIIDPKEIWDRGAYTSLMELKTSSTGYYPIQTYDKLKVDSLNPITSAMSKLGPNEVVALQYIIRPSDDNWRKAGQSFIYSVKAKNASEKPTNIDPEFLAGIDKKIKKPGFDVVIRAIAIADDEIHAQSHLHSLETAFEQFTDVTYNRFSVKHYKKSNQFLHDFIYRKFEVSDLFIPIFNYTLWRRTSTLNIEEMATIFHLPSKDIQTPNIIWLGARRSAAPTNVPEEGLFLGSSAFRGVTKEIRIKEEDRRRHMYIVGQTGTGKSQFLQALAMQDIQAGKGLALIDPHGSAVDYI</sequence>
<dbReference type="Pfam" id="PF01935">
    <property type="entry name" value="DUF87"/>
    <property type="match status" value="1"/>
</dbReference>
<dbReference type="InterPro" id="IPR002789">
    <property type="entry name" value="HerA_central"/>
</dbReference>
<evidence type="ECO:0000256" key="1">
    <source>
        <dbReference type="SAM" id="Phobius"/>
    </source>
</evidence>
<name>A0A955ECK0_UNCKA</name>
<evidence type="ECO:0000259" key="2">
    <source>
        <dbReference type="Pfam" id="PF01935"/>
    </source>
</evidence>
<dbReference type="Pfam" id="PF26449">
    <property type="entry name" value="DUF8128"/>
    <property type="match status" value="1"/>
</dbReference>
<accession>A0A955ECK0</accession>
<feature type="domain" description="Helicase HerA central" evidence="2">
    <location>
        <begin position="375"/>
        <end position="417"/>
    </location>
</feature>
<dbReference type="InterPro" id="IPR027417">
    <property type="entry name" value="P-loop_NTPase"/>
</dbReference>
<keyword evidence="1" id="KW-0812">Transmembrane</keyword>
<evidence type="ECO:0000259" key="3">
    <source>
        <dbReference type="Pfam" id="PF26449"/>
    </source>
</evidence>
<dbReference type="InterPro" id="IPR025662">
    <property type="entry name" value="Sigma_54_int_dom_ATP-bd_1"/>
</dbReference>